<keyword evidence="3" id="KW-0347">Helicase</keyword>
<organism evidence="8 9">
    <name type="scientific">Discostella pseudostelligera</name>
    <dbReference type="NCBI Taxonomy" id="259834"/>
    <lineage>
        <taxon>Eukaryota</taxon>
        <taxon>Sar</taxon>
        <taxon>Stramenopiles</taxon>
        <taxon>Ochrophyta</taxon>
        <taxon>Bacillariophyta</taxon>
        <taxon>Coscinodiscophyceae</taxon>
        <taxon>Thalassiosirophycidae</taxon>
        <taxon>Stephanodiscales</taxon>
        <taxon>Stephanodiscaceae</taxon>
        <taxon>Discostella</taxon>
    </lineage>
</organism>
<dbReference type="InterPro" id="IPR047187">
    <property type="entry name" value="SF1_C_Upf1"/>
</dbReference>
<dbReference type="CDD" id="cd18042">
    <property type="entry name" value="DEXXQc_SETX"/>
    <property type="match status" value="1"/>
</dbReference>
<feature type="compositionally biased region" description="Gly residues" evidence="6">
    <location>
        <begin position="30"/>
        <end position="45"/>
    </location>
</feature>
<dbReference type="InterPro" id="IPR041677">
    <property type="entry name" value="DNA2/NAM7_AAA_11"/>
</dbReference>
<keyword evidence="9" id="KW-1185">Reference proteome</keyword>
<keyword evidence="2" id="KW-0378">Hydrolase</keyword>
<keyword evidence="1" id="KW-0547">Nucleotide-binding</keyword>
<dbReference type="PANTHER" id="PTHR10887">
    <property type="entry name" value="DNA2/NAM7 HELICASE FAMILY"/>
    <property type="match status" value="1"/>
</dbReference>
<sequence length="1698" mass="186527">MWPSSNHPQQWSSMPNDTSSSSNSHQQLLMGGGFAGSGGGVGGGSDPNQHAILYQQQRQQIQYGQVQHQLMMPQHQMLQQVAGQQQQQQFMHPQIQLPPSYQNNGDMGSLMNSVALANYSLAPQPPPPPPPPPPPSHPMVLMAPPPPPPPPPRPPPLPPPPPPNQQQYYCTLCRVACPNEVSFGLHINSARHRKNQANFTVNKNDAHSGLEPPPPSKFVYCEICNVTCPNKSAYDAHLIGAKHRKMVAASSSGRHPTAKKEPTRKNNANNNSARSGIVHCNICNISCPNALSYEQHLAGTKHQKKVATANNGEVVVAPATLNDAHSKPNRRDTKVEKGVNNVYENALQSLLNFGKKAPIAKDPRVADHSLTDGVGKAEVPLSNGLMGPIITNAEDDSDEEGEIDEVKEDIDILYDDFAEPSSTLSADTHSIKEETNEHDSGEAVIDSDVNVFLKEETNDIDPDVDDMFGDEDHESETSIENVVGKKGEHDYNEQDDDDSFSSSSVVATDRFSHLKYSSIDVAVRIQTPQQSADTKYCGDHDVMDMFGENDEPTVDSSGRDERSVFMQNLVVDELETKIGGTEPPQIEVLDSGLGFVLDYSPDISTTSGVGFVRNQEPLHALVQEGSKPSDKLGFSSKGVLVNEKNASKQAQYITGDEKLDSAVSRAKVPTTPMSPKREPVKLPDRIPQFDVSSKETYYPIVHPDKYWSDMRSWDFVKDLNDAMKSEGAASIKKESGTKRSLELGGKKDTGDGEKNNGDSLPDAFESVAQYKALWAPLLIKEAKAQLLSEVVAAQASPSTSWIRGTKLALGAIAKLELSRDPSIDDSRTNSSDPTVVLRIRASTGIGCQVCANDLLLFVHQGSIVERALQGKAFEAISNNSVGNLQEGRLGFVGHTLKQRMLVRVSKKYWSQFAKLDEMIVIHIGSNVTALREFNALSRVDTIPLVNYLLDGKKTNPKCDTSSPDNDRPEKASAKFCPLATEGNSLPIGFRIFIKAKLNESQQNAITASASEYGDGGFTLIKGPPGTGKTSTLVSLMNAIHLRQYQAYYSAIENIVAGSFRKKSEASAFYEELAALNRAVEMKPRILVCAPSNAGIDNVILKIMSDKFVDGQGGKYAPSIVRVGAGVTHPKIESVGLKHAVDTIIMQSSDPTKLENYIATQRQNLKRCQTEIHNLRTRIQAMVESCPYKISSDWEIRVDEASFESSGRVLFVNHSTKATTFDIPPKVRPNETPANIHQMPHYRSLLKSLTKYVERHNNETSNLEKYIILQNAAKAKLEAGAAEVSDDSLLSQLEAHVLNSSHIVLTTLGSAGGRAMKSAHRFKVVVIDEAAQSAEPSTLVALQLGSKHAILVGDPQQLPATIFSVSGRSTKYDRSLFQRLEEAGHDVHLLNVQYRMAPLISEFPRHIFYQNELVDGPNVQQSDFGGTLKTILRVKCPYMQPFNIIDLDSKEKRDGTSLSNRYEAQLALQLYCTLDRESDGLLSKTRVAVITPYSQQAGLLRQLFEEKYGASYPSRVEISTVDAFQGREADVVIYSCVRAGGSGSGIGFLSDVQRMNVALTRARHFLFIIARRRTIMVNPYWRMLVGYARRKSAIIPIPLLAPQNTVDDHGLEQFKRQIKPTLRSSLIKSFSTTKRKVTFGGVDERLYQVDSSISSSVGNNTIPTKLEDNSLFPDLTRLSPMHKMMLQEEHAESDSECSA</sequence>
<feature type="compositionally biased region" description="Basic and acidic residues" evidence="6">
    <location>
        <begin position="731"/>
        <end position="756"/>
    </location>
</feature>
<dbReference type="FunFam" id="3.40.50.300:FF:000326">
    <property type="entry name" value="P-loop containing nucleoside triphosphate hydrolase"/>
    <property type="match status" value="1"/>
</dbReference>
<dbReference type="InterPro" id="IPR003604">
    <property type="entry name" value="Matrin/U1-like-C_Znf_C2H2"/>
</dbReference>
<gene>
    <name evidence="8" type="ORF">ACHAWU_002160</name>
</gene>
<feature type="region of interest" description="Disordered" evidence="6">
    <location>
        <begin position="727"/>
        <end position="760"/>
    </location>
</feature>
<evidence type="ECO:0000256" key="5">
    <source>
        <dbReference type="SAM" id="Coils"/>
    </source>
</evidence>
<dbReference type="InterPro" id="IPR027417">
    <property type="entry name" value="P-loop_NTPase"/>
</dbReference>
<feature type="region of interest" description="Disordered" evidence="6">
    <location>
        <begin position="121"/>
        <end position="163"/>
    </location>
</feature>
<protein>
    <recommendedName>
        <fullName evidence="7">WW domain-containing protein</fullName>
    </recommendedName>
</protein>
<dbReference type="SMART" id="SM00451">
    <property type="entry name" value="ZnF_U1"/>
    <property type="match status" value="3"/>
</dbReference>
<dbReference type="GO" id="GO:0005524">
    <property type="term" value="F:ATP binding"/>
    <property type="evidence" value="ECO:0007669"/>
    <property type="project" value="UniProtKB-KW"/>
</dbReference>
<name>A0ABD3MJE0_9STRA</name>
<feature type="region of interest" description="Disordered" evidence="6">
    <location>
        <begin position="483"/>
        <end position="502"/>
    </location>
</feature>
<evidence type="ECO:0000256" key="6">
    <source>
        <dbReference type="SAM" id="MobiDB-lite"/>
    </source>
</evidence>
<feature type="compositionally biased region" description="Low complexity" evidence="6">
    <location>
        <begin position="12"/>
        <end position="24"/>
    </location>
</feature>
<dbReference type="GO" id="GO:0004386">
    <property type="term" value="F:helicase activity"/>
    <property type="evidence" value="ECO:0007669"/>
    <property type="project" value="UniProtKB-KW"/>
</dbReference>
<dbReference type="SUPFAM" id="SSF57667">
    <property type="entry name" value="beta-beta-alpha zinc fingers"/>
    <property type="match status" value="3"/>
</dbReference>
<dbReference type="CDD" id="cd00201">
    <property type="entry name" value="WW"/>
    <property type="match status" value="1"/>
</dbReference>
<dbReference type="GO" id="GO:0005694">
    <property type="term" value="C:chromosome"/>
    <property type="evidence" value="ECO:0007669"/>
    <property type="project" value="UniProtKB-ARBA"/>
</dbReference>
<feature type="compositionally biased region" description="Basic and acidic residues" evidence="6">
    <location>
        <begin position="483"/>
        <end position="492"/>
    </location>
</feature>
<dbReference type="GO" id="GO:0016787">
    <property type="term" value="F:hydrolase activity"/>
    <property type="evidence" value="ECO:0007669"/>
    <property type="project" value="UniProtKB-KW"/>
</dbReference>
<dbReference type="InterPro" id="IPR036236">
    <property type="entry name" value="Znf_C2H2_sf"/>
</dbReference>
<reference evidence="8 9" key="1">
    <citation type="submission" date="2024-10" db="EMBL/GenBank/DDBJ databases">
        <title>Updated reference genomes for cyclostephanoid diatoms.</title>
        <authorList>
            <person name="Roberts W.R."/>
            <person name="Alverson A.J."/>
        </authorList>
    </citation>
    <scope>NUCLEOTIDE SEQUENCE [LARGE SCALE GENOMIC DNA]</scope>
    <source>
        <strain evidence="8 9">AJA232-27</strain>
    </source>
</reference>
<dbReference type="PROSITE" id="PS50020">
    <property type="entry name" value="WW_DOMAIN_2"/>
    <property type="match status" value="1"/>
</dbReference>
<dbReference type="Pfam" id="PF13087">
    <property type="entry name" value="AAA_12"/>
    <property type="match status" value="1"/>
</dbReference>
<dbReference type="Gene3D" id="2.20.70.10">
    <property type="match status" value="1"/>
</dbReference>
<dbReference type="SUPFAM" id="SSF52540">
    <property type="entry name" value="P-loop containing nucleoside triphosphate hydrolases"/>
    <property type="match status" value="1"/>
</dbReference>
<accession>A0ABD3MJE0</accession>
<keyword evidence="5" id="KW-0175">Coiled coil</keyword>
<feature type="compositionally biased region" description="Pro residues" evidence="6">
    <location>
        <begin position="123"/>
        <end position="163"/>
    </location>
</feature>
<evidence type="ECO:0000259" key="7">
    <source>
        <dbReference type="PROSITE" id="PS50020"/>
    </source>
</evidence>
<dbReference type="PANTHER" id="PTHR10887:SF495">
    <property type="entry name" value="HELICASE SENATAXIN ISOFORM X1-RELATED"/>
    <property type="match status" value="1"/>
</dbReference>
<dbReference type="Proteomes" id="UP001530293">
    <property type="component" value="Unassembled WGS sequence"/>
</dbReference>
<dbReference type="SMART" id="SM00355">
    <property type="entry name" value="ZnF_C2H2"/>
    <property type="match status" value="3"/>
</dbReference>
<evidence type="ECO:0000313" key="8">
    <source>
        <dbReference type="EMBL" id="KAL3760650.1"/>
    </source>
</evidence>
<dbReference type="Gene3D" id="3.40.50.300">
    <property type="entry name" value="P-loop containing nucleotide triphosphate hydrolases"/>
    <property type="match status" value="2"/>
</dbReference>
<feature type="coiled-coil region" evidence="5">
    <location>
        <begin position="1157"/>
        <end position="1184"/>
    </location>
</feature>
<dbReference type="InterPro" id="IPR001202">
    <property type="entry name" value="WW_dom"/>
</dbReference>
<dbReference type="Pfam" id="PF12874">
    <property type="entry name" value="zf-met"/>
    <property type="match status" value="3"/>
</dbReference>
<comment type="caution">
    <text evidence="8">The sequence shown here is derived from an EMBL/GenBank/DDBJ whole genome shotgun (WGS) entry which is preliminary data.</text>
</comment>
<dbReference type="EMBL" id="JALLBG020000176">
    <property type="protein sequence ID" value="KAL3760650.1"/>
    <property type="molecule type" value="Genomic_DNA"/>
</dbReference>
<evidence type="ECO:0000256" key="4">
    <source>
        <dbReference type="ARBA" id="ARBA00022840"/>
    </source>
</evidence>
<dbReference type="Pfam" id="PF13086">
    <property type="entry name" value="AAA_11"/>
    <property type="match status" value="1"/>
</dbReference>
<evidence type="ECO:0000313" key="9">
    <source>
        <dbReference type="Proteomes" id="UP001530293"/>
    </source>
</evidence>
<dbReference type="InterPro" id="IPR041679">
    <property type="entry name" value="DNA2/NAM7-like_C"/>
</dbReference>
<proteinExistence type="predicted"/>
<dbReference type="Gene3D" id="3.30.160.60">
    <property type="entry name" value="Classic Zinc Finger"/>
    <property type="match status" value="3"/>
</dbReference>
<feature type="domain" description="WW" evidence="7">
    <location>
        <begin position="1187"/>
        <end position="1225"/>
    </location>
</feature>
<dbReference type="InterPro" id="IPR013087">
    <property type="entry name" value="Znf_C2H2_type"/>
</dbReference>
<dbReference type="InterPro" id="IPR045055">
    <property type="entry name" value="DNA2/NAM7-like"/>
</dbReference>
<evidence type="ECO:0000256" key="3">
    <source>
        <dbReference type="ARBA" id="ARBA00022806"/>
    </source>
</evidence>
<feature type="region of interest" description="Disordered" evidence="6">
    <location>
        <begin position="1"/>
        <end position="49"/>
    </location>
</feature>
<feature type="region of interest" description="Disordered" evidence="6">
    <location>
        <begin position="246"/>
        <end position="271"/>
    </location>
</feature>
<keyword evidence="4" id="KW-0067">ATP-binding</keyword>
<evidence type="ECO:0000256" key="2">
    <source>
        <dbReference type="ARBA" id="ARBA00022801"/>
    </source>
</evidence>
<feature type="compositionally biased region" description="Polar residues" evidence="6">
    <location>
        <begin position="1"/>
        <end position="11"/>
    </location>
</feature>
<evidence type="ECO:0000256" key="1">
    <source>
        <dbReference type="ARBA" id="ARBA00022741"/>
    </source>
</evidence>
<dbReference type="CDD" id="cd18808">
    <property type="entry name" value="SF1_C_Upf1"/>
    <property type="match status" value="1"/>
</dbReference>